<name>A0A167G1F4_CORFA</name>
<feature type="compositionally biased region" description="Polar residues" evidence="1">
    <location>
        <begin position="86"/>
        <end position="101"/>
    </location>
</feature>
<comment type="caution">
    <text evidence="2">The sequence shown here is derived from an EMBL/GenBank/DDBJ whole genome shotgun (WGS) entry which is preliminary data.</text>
</comment>
<dbReference type="EMBL" id="AZHB01000055">
    <property type="protein sequence ID" value="OAA46029.1"/>
    <property type="molecule type" value="Genomic_DNA"/>
</dbReference>
<reference evidence="2 3" key="1">
    <citation type="journal article" date="2016" name="Genome Biol. Evol.">
        <title>Divergent and convergent evolution of fungal pathogenicity.</title>
        <authorList>
            <person name="Shang Y."/>
            <person name="Xiao G."/>
            <person name="Zheng P."/>
            <person name="Cen K."/>
            <person name="Zhan S."/>
            <person name="Wang C."/>
        </authorList>
    </citation>
    <scope>NUCLEOTIDE SEQUENCE [LARGE SCALE GENOMIC DNA]</scope>
    <source>
        <strain evidence="2 3">ARSEF 2679</strain>
    </source>
</reference>
<evidence type="ECO:0000313" key="2">
    <source>
        <dbReference type="EMBL" id="OAA46029.1"/>
    </source>
</evidence>
<feature type="region of interest" description="Disordered" evidence="1">
    <location>
        <begin position="67"/>
        <end position="110"/>
    </location>
</feature>
<dbReference type="GeneID" id="30025855"/>
<gene>
    <name evidence="2" type="ORF">ISF_09563</name>
</gene>
<keyword evidence="3" id="KW-1185">Reference proteome</keyword>
<dbReference type="Proteomes" id="UP000076744">
    <property type="component" value="Unassembled WGS sequence"/>
</dbReference>
<evidence type="ECO:0000313" key="3">
    <source>
        <dbReference type="Proteomes" id="UP000076744"/>
    </source>
</evidence>
<evidence type="ECO:0000256" key="1">
    <source>
        <dbReference type="SAM" id="MobiDB-lite"/>
    </source>
</evidence>
<proteinExistence type="predicted"/>
<dbReference type="RefSeq" id="XP_018699642.1">
    <property type="nucleotide sequence ID" value="XM_018853164.1"/>
</dbReference>
<accession>A0A167G1F4</accession>
<protein>
    <submittedName>
        <fullName evidence="2">Uncharacterized protein</fullName>
    </submittedName>
</protein>
<sequence>MQLLCAAVIRKNWVRYMHVRDIPKLVELLADNQSKLKFSTNTVPSLATTHFPRETVARDVWENSVDTTAADPGATHMPGQEITEESPGNATPTNPDATQAPGQEINRPPASISRSIVSGMPWQTKEFQVKWSRQGITACFDEQFAHVTSCAEGQKISMIFPEWAFDDCVISIPLDLFTAKSLVQVLFGIVVHLQGEAPPADNAVMVTCDGSRETVFRRQTGDAIAKALGKKLWEYTNKSRGRQLEGNKEHTDCASVSISGKHCSLSVSIGTEAATEVLKELQKGI</sequence>
<dbReference type="AlphaFoldDB" id="A0A167G1F4"/>
<dbReference type="OrthoDB" id="10614139at2759"/>
<organism evidence="2 3">
    <name type="scientific">Cordyceps fumosorosea (strain ARSEF 2679)</name>
    <name type="common">Isaria fumosorosea</name>
    <dbReference type="NCBI Taxonomy" id="1081104"/>
    <lineage>
        <taxon>Eukaryota</taxon>
        <taxon>Fungi</taxon>
        <taxon>Dikarya</taxon>
        <taxon>Ascomycota</taxon>
        <taxon>Pezizomycotina</taxon>
        <taxon>Sordariomycetes</taxon>
        <taxon>Hypocreomycetidae</taxon>
        <taxon>Hypocreales</taxon>
        <taxon>Cordycipitaceae</taxon>
        <taxon>Cordyceps</taxon>
    </lineage>
</organism>